<comment type="caution">
    <text evidence="1">The sequence shown here is derived from an EMBL/GenBank/DDBJ whole genome shotgun (WGS) entry which is preliminary data.</text>
</comment>
<proteinExistence type="predicted"/>
<name>A0A4R6RWH2_9MICO</name>
<dbReference type="EMBL" id="SNYA01000006">
    <property type="protein sequence ID" value="TDP90827.1"/>
    <property type="molecule type" value="Genomic_DNA"/>
</dbReference>
<sequence>MLASGPARCDTGDMGKKRVLGGAATAAMVFGLIGCAVAPGTGAVDEGAARTSEQQELLGGDVIAPVTQAVGELQGARIALVVGQSLVVDTAGLDVASYRGDVADPEIAVFTAGLHDDSAEFHPGITALAAGSTEVTLTHEQGGIEPLHFEVLVSPAP</sequence>
<dbReference type="Proteomes" id="UP000295601">
    <property type="component" value="Unassembled WGS sequence"/>
</dbReference>
<dbReference type="AlphaFoldDB" id="A0A4R6RWH2"/>
<organism evidence="1 2">
    <name type="scientific">Leucobacter luti</name>
    <dbReference type="NCBI Taxonomy" id="340320"/>
    <lineage>
        <taxon>Bacteria</taxon>
        <taxon>Bacillati</taxon>
        <taxon>Actinomycetota</taxon>
        <taxon>Actinomycetes</taxon>
        <taxon>Micrococcales</taxon>
        <taxon>Microbacteriaceae</taxon>
        <taxon>Leucobacter</taxon>
    </lineage>
</organism>
<evidence type="ECO:0000313" key="2">
    <source>
        <dbReference type="Proteomes" id="UP000295601"/>
    </source>
</evidence>
<accession>A0A4R6RWH2</accession>
<evidence type="ECO:0000313" key="1">
    <source>
        <dbReference type="EMBL" id="TDP90827.1"/>
    </source>
</evidence>
<reference evidence="1 2" key="1">
    <citation type="submission" date="2019-03" db="EMBL/GenBank/DDBJ databases">
        <title>Genomic analyses of the natural microbiome of Caenorhabditis elegans.</title>
        <authorList>
            <person name="Samuel B."/>
        </authorList>
    </citation>
    <scope>NUCLEOTIDE SEQUENCE [LARGE SCALE GENOMIC DNA]</scope>
    <source>
        <strain evidence="1 2">JUb18</strain>
    </source>
</reference>
<protein>
    <submittedName>
        <fullName evidence="1">Uncharacterized protein</fullName>
    </submittedName>
</protein>
<gene>
    <name evidence="1" type="ORF">EDF62_2480</name>
</gene>
<keyword evidence="2" id="KW-1185">Reference proteome</keyword>